<accession>A0A2U0HVJ5</accession>
<evidence type="ECO:0000256" key="1">
    <source>
        <dbReference type="SAM" id="SignalP"/>
    </source>
</evidence>
<keyword evidence="1" id="KW-0732">Signal</keyword>
<keyword evidence="3" id="KW-1185">Reference proteome</keyword>
<comment type="caution">
    <text evidence="2">The sequence shown here is derived from an EMBL/GenBank/DDBJ whole genome shotgun (WGS) entry which is preliminary data.</text>
</comment>
<sequence>MKTKILYLIAMVIFMNYSFGQTFETDSISQSEVSKLHFITGKWKGTGWMMGPNGEKTEFDQTENIQFKLDSTAILIEGLGKKNEKVIHNAMAIVSYNKSEENYSFQSYLQNGKKGEFKAELIGEKFYWYPNSTMRYIIELNDKDQWYEIGEIKRGENWFQFFEMTLDRMK</sequence>
<feature type="signal peptide" evidence="1">
    <location>
        <begin position="1"/>
        <end position="20"/>
    </location>
</feature>
<dbReference type="AlphaFoldDB" id="A0A2U0HVJ5"/>
<proteinExistence type="predicted"/>
<feature type="chain" id="PRO_5015650236" description="DUF1579 domain-containing protein" evidence="1">
    <location>
        <begin position="21"/>
        <end position="170"/>
    </location>
</feature>
<organism evidence="2 3">
    <name type="scientific">Marixanthomonas spongiae</name>
    <dbReference type="NCBI Taxonomy" id="2174845"/>
    <lineage>
        <taxon>Bacteria</taxon>
        <taxon>Pseudomonadati</taxon>
        <taxon>Bacteroidota</taxon>
        <taxon>Flavobacteriia</taxon>
        <taxon>Flavobacteriales</taxon>
        <taxon>Flavobacteriaceae</taxon>
        <taxon>Marixanthomonas</taxon>
    </lineage>
</organism>
<name>A0A2U0HVJ5_9FLAO</name>
<dbReference type="OrthoDB" id="1437459at2"/>
<evidence type="ECO:0000313" key="2">
    <source>
        <dbReference type="EMBL" id="PVW12854.1"/>
    </source>
</evidence>
<dbReference type="RefSeq" id="WP_116695520.1">
    <property type="nucleotide sequence ID" value="NZ_QEHR01000012.1"/>
</dbReference>
<protein>
    <recommendedName>
        <fullName evidence="4">DUF1579 domain-containing protein</fullName>
    </recommendedName>
</protein>
<evidence type="ECO:0000313" key="3">
    <source>
        <dbReference type="Proteomes" id="UP000245962"/>
    </source>
</evidence>
<gene>
    <name evidence="2" type="ORF">DDV96_14620</name>
</gene>
<dbReference type="EMBL" id="QEHR01000012">
    <property type="protein sequence ID" value="PVW12854.1"/>
    <property type="molecule type" value="Genomic_DNA"/>
</dbReference>
<reference evidence="2 3" key="1">
    <citation type="submission" date="2018-04" db="EMBL/GenBank/DDBJ databases">
        <title>Marixanthomonas spongiae HN-E44 sp. nov., isolated from a marine sponge.</title>
        <authorList>
            <person name="Luo L."/>
            <person name="Zhuang L."/>
        </authorList>
    </citation>
    <scope>NUCLEOTIDE SEQUENCE [LARGE SCALE GENOMIC DNA]</scope>
    <source>
        <strain evidence="2 3">HN-E44</strain>
    </source>
</reference>
<dbReference type="Proteomes" id="UP000245962">
    <property type="component" value="Unassembled WGS sequence"/>
</dbReference>
<evidence type="ECO:0008006" key="4">
    <source>
        <dbReference type="Google" id="ProtNLM"/>
    </source>
</evidence>